<gene>
    <name evidence="1" type="ORF">NCTC12121_03559</name>
</gene>
<evidence type="ECO:0000313" key="2">
    <source>
        <dbReference type="Proteomes" id="UP000255248"/>
    </source>
</evidence>
<evidence type="ECO:0000313" key="1">
    <source>
        <dbReference type="EMBL" id="STE53274.1"/>
    </source>
</evidence>
<proteinExistence type="predicted"/>
<protein>
    <submittedName>
        <fullName evidence="1">Uncharacterized protein</fullName>
    </submittedName>
</protein>
<dbReference type="EMBL" id="UFXZ01000002">
    <property type="protein sequence ID" value="STE53274.1"/>
    <property type="molecule type" value="Genomic_DNA"/>
</dbReference>
<dbReference type="AlphaFoldDB" id="A0A376J1U0"/>
<sequence length="43" mass="4690">MVMGPQRQQIIEALLLIMVDGNVPMPDGVGVEMVVIKITLALR</sequence>
<organism evidence="1 2">
    <name type="scientific">Edwardsiella hoshinae</name>
    <dbReference type="NCBI Taxonomy" id="93378"/>
    <lineage>
        <taxon>Bacteria</taxon>
        <taxon>Pseudomonadati</taxon>
        <taxon>Pseudomonadota</taxon>
        <taxon>Gammaproteobacteria</taxon>
        <taxon>Enterobacterales</taxon>
        <taxon>Hafniaceae</taxon>
        <taxon>Edwardsiella</taxon>
    </lineage>
</organism>
<accession>A0A376J1U0</accession>
<name>A0A376J1U0_9GAMM</name>
<dbReference type="Proteomes" id="UP000255248">
    <property type="component" value="Unassembled WGS sequence"/>
</dbReference>
<reference evidence="1 2" key="1">
    <citation type="submission" date="2018-06" db="EMBL/GenBank/DDBJ databases">
        <authorList>
            <consortium name="Pathogen Informatics"/>
            <person name="Doyle S."/>
        </authorList>
    </citation>
    <scope>NUCLEOTIDE SEQUENCE [LARGE SCALE GENOMIC DNA]</scope>
    <source>
        <strain evidence="1 2">NCTC12121</strain>
    </source>
</reference>